<sequence length="135" mass="14396">MPVIHPLSATTDRTLPAPPPPHHTRGLGANLGGESSTQPAAAAICPRIKERIDTTRARGALVLDLCPSGTSGSAEPAATRPHSFYPTPPHTALPDYTGRCRAMIKMRHSESEHVQPSRTIEFKAGIFCILNSVQA</sequence>
<feature type="region of interest" description="Disordered" evidence="1">
    <location>
        <begin position="1"/>
        <end position="38"/>
    </location>
</feature>
<evidence type="ECO:0000256" key="1">
    <source>
        <dbReference type="SAM" id="MobiDB-lite"/>
    </source>
</evidence>
<protein>
    <submittedName>
        <fullName evidence="2">Uncharacterized protein</fullName>
    </submittedName>
</protein>
<feature type="region of interest" description="Disordered" evidence="1">
    <location>
        <begin position="69"/>
        <end position="91"/>
    </location>
</feature>
<accession>A0ABD0K3C1</accession>
<name>A0ABD0K3C1_9CAEN</name>
<organism evidence="2 3">
    <name type="scientific">Batillaria attramentaria</name>
    <dbReference type="NCBI Taxonomy" id="370345"/>
    <lineage>
        <taxon>Eukaryota</taxon>
        <taxon>Metazoa</taxon>
        <taxon>Spiralia</taxon>
        <taxon>Lophotrochozoa</taxon>
        <taxon>Mollusca</taxon>
        <taxon>Gastropoda</taxon>
        <taxon>Caenogastropoda</taxon>
        <taxon>Sorbeoconcha</taxon>
        <taxon>Cerithioidea</taxon>
        <taxon>Batillariidae</taxon>
        <taxon>Batillaria</taxon>
    </lineage>
</organism>
<evidence type="ECO:0000313" key="2">
    <source>
        <dbReference type="EMBL" id="KAK7481345.1"/>
    </source>
</evidence>
<dbReference type="Proteomes" id="UP001519460">
    <property type="component" value="Unassembled WGS sequence"/>
</dbReference>
<dbReference type="AlphaFoldDB" id="A0ABD0K3C1"/>
<comment type="caution">
    <text evidence="2">The sequence shown here is derived from an EMBL/GenBank/DDBJ whole genome shotgun (WGS) entry which is preliminary data.</text>
</comment>
<dbReference type="EMBL" id="JACVVK020000264">
    <property type="protein sequence ID" value="KAK7481345.1"/>
    <property type="molecule type" value="Genomic_DNA"/>
</dbReference>
<gene>
    <name evidence="2" type="ORF">BaRGS_00027425</name>
</gene>
<keyword evidence="3" id="KW-1185">Reference proteome</keyword>
<proteinExistence type="predicted"/>
<evidence type="ECO:0000313" key="3">
    <source>
        <dbReference type="Proteomes" id="UP001519460"/>
    </source>
</evidence>
<reference evidence="2 3" key="1">
    <citation type="journal article" date="2023" name="Sci. Data">
        <title>Genome assembly of the Korean intertidal mud-creeper Batillaria attramentaria.</title>
        <authorList>
            <person name="Patra A.K."/>
            <person name="Ho P.T."/>
            <person name="Jun S."/>
            <person name="Lee S.J."/>
            <person name="Kim Y."/>
            <person name="Won Y.J."/>
        </authorList>
    </citation>
    <scope>NUCLEOTIDE SEQUENCE [LARGE SCALE GENOMIC DNA]</scope>
    <source>
        <strain evidence="2">Wonlab-2016</strain>
    </source>
</reference>